<evidence type="ECO:0000256" key="12">
    <source>
        <dbReference type="ARBA" id="ARBA00034808"/>
    </source>
</evidence>
<name>A0ABP9B8F9_9MICC</name>
<comment type="catalytic activity">
    <reaction evidence="13">
        <text>ATP + H2O = ADP + phosphate + H(+)</text>
        <dbReference type="Rhea" id="RHEA:13065"/>
        <dbReference type="ChEBI" id="CHEBI:15377"/>
        <dbReference type="ChEBI" id="CHEBI:15378"/>
        <dbReference type="ChEBI" id="CHEBI:30616"/>
        <dbReference type="ChEBI" id="CHEBI:43474"/>
        <dbReference type="ChEBI" id="CHEBI:456216"/>
        <dbReference type="EC" id="5.6.2.4"/>
    </reaction>
</comment>
<reference evidence="19" key="1">
    <citation type="journal article" date="2019" name="Int. J. Syst. Evol. Microbiol.">
        <title>The Global Catalogue of Microorganisms (GCM) 10K type strain sequencing project: providing services to taxonomists for standard genome sequencing and annotation.</title>
        <authorList>
            <consortium name="The Broad Institute Genomics Platform"/>
            <consortium name="The Broad Institute Genome Sequencing Center for Infectious Disease"/>
            <person name="Wu L."/>
            <person name="Ma J."/>
        </authorList>
    </citation>
    <scope>NUCLEOTIDE SEQUENCE [LARGE SCALE GENOMIC DNA]</scope>
    <source>
        <strain evidence="19">JCM 18541</strain>
    </source>
</reference>
<evidence type="ECO:0000259" key="17">
    <source>
        <dbReference type="PROSITE" id="PS51217"/>
    </source>
</evidence>
<dbReference type="PROSITE" id="PS51198">
    <property type="entry name" value="UVRD_HELICASE_ATP_BIND"/>
    <property type="match status" value="1"/>
</dbReference>
<dbReference type="SUPFAM" id="SSF52980">
    <property type="entry name" value="Restriction endonuclease-like"/>
    <property type="match status" value="1"/>
</dbReference>
<comment type="caution">
    <text evidence="18">The sequence shown here is derived from an EMBL/GenBank/DDBJ whole genome shotgun (WGS) entry which is preliminary data.</text>
</comment>
<dbReference type="Pfam" id="PF00580">
    <property type="entry name" value="UvrD-helicase"/>
    <property type="match status" value="1"/>
</dbReference>
<accession>A0ABP9B8F9</accession>
<evidence type="ECO:0000313" key="18">
    <source>
        <dbReference type="EMBL" id="GAA4791150.1"/>
    </source>
</evidence>
<evidence type="ECO:0000256" key="11">
    <source>
        <dbReference type="ARBA" id="ARBA00034617"/>
    </source>
</evidence>
<dbReference type="InterPro" id="IPR038726">
    <property type="entry name" value="PDDEXK_AddAB-type"/>
</dbReference>
<dbReference type="Proteomes" id="UP001500187">
    <property type="component" value="Unassembled WGS sequence"/>
</dbReference>
<dbReference type="Gene3D" id="3.40.50.300">
    <property type="entry name" value="P-loop containing nucleotide triphosphate hydrolases"/>
    <property type="match status" value="4"/>
</dbReference>
<gene>
    <name evidence="18" type="ORF">GCM10023352_06550</name>
</gene>
<keyword evidence="2 14" id="KW-0547">Nucleotide-binding</keyword>
<evidence type="ECO:0000256" key="14">
    <source>
        <dbReference type="PROSITE-ProRule" id="PRU00560"/>
    </source>
</evidence>
<organism evidence="18 19">
    <name type="scientific">Rothia endophytica</name>
    <dbReference type="NCBI Taxonomy" id="1324766"/>
    <lineage>
        <taxon>Bacteria</taxon>
        <taxon>Bacillati</taxon>
        <taxon>Actinomycetota</taxon>
        <taxon>Actinomycetes</taxon>
        <taxon>Micrococcales</taxon>
        <taxon>Micrococcaceae</taxon>
        <taxon>Rothia</taxon>
    </lineage>
</organism>
<dbReference type="InterPro" id="IPR027417">
    <property type="entry name" value="P-loop_NTPase"/>
</dbReference>
<evidence type="ECO:0000256" key="8">
    <source>
        <dbReference type="ARBA" id="ARBA00023125"/>
    </source>
</evidence>
<evidence type="ECO:0000256" key="15">
    <source>
        <dbReference type="SAM" id="MobiDB-lite"/>
    </source>
</evidence>
<comment type="catalytic activity">
    <reaction evidence="11">
        <text>Couples ATP hydrolysis with the unwinding of duplex DNA by translocating in the 3'-5' direction.</text>
        <dbReference type="EC" id="5.6.2.4"/>
    </reaction>
</comment>
<keyword evidence="1" id="KW-0540">Nuclease</keyword>
<dbReference type="InterPro" id="IPR014016">
    <property type="entry name" value="UvrD-like_ATP-bd"/>
</dbReference>
<dbReference type="PANTHER" id="PTHR11070">
    <property type="entry name" value="UVRD / RECB / PCRA DNA HELICASE FAMILY MEMBER"/>
    <property type="match status" value="1"/>
</dbReference>
<dbReference type="Pfam" id="PF12705">
    <property type="entry name" value="PDDEXK_1"/>
    <property type="match status" value="1"/>
</dbReference>
<dbReference type="InterPro" id="IPR000212">
    <property type="entry name" value="DNA_helicase_UvrD/REP"/>
</dbReference>
<dbReference type="Gene3D" id="3.90.320.10">
    <property type="match status" value="1"/>
</dbReference>
<dbReference type="InterPro" id="IPR011335">
    <property type="entry name" value="Restrct_endonuc-II-like"/>
</dbReference>
<evidence type="ECO:0000256" key="1">
    <source>
        <dbReference type="ARBA" id="ARBA00022722"/>
    </source>
</evidence>
<sequence length="1236" mass="136227">MTTSLPDSQHPYLTPEQIADALGRPRPTPEQSEIISAPLTPRLVVAGAGSGKTATMVDRVVWLVANGLVRADQVLGVTFTRKAAGELRERMRGRLEDLRRQNLVRQVPGAQNEPVGDPVVSTYHSYANSLVAAYGLRIGIEDDAQMLGGAQAWQLVAQLVEHYDGKLPEKEVAKSTMVSSVLQLSGECAEHLVTPQQVSDWCQEQIQRIQGLGKPTGKGATAEQRTLVQGLELRIFYAELVKRYSQIKRRMQVMDYGDLIACAARIAKEVPLAAATERERFAVVLLDEFQDTSHAQMQLFSDLYGARNGAAEHPVMAVGDPKQSIYGFRGASDGQLFSFYNFFPTADRTARYLTVAWRNDTAILAAANANAAPLALQPDWVRSQHSIEVPHLVPRPDPGSGRVEIGEYLTDREEAEVIAQKIAQQREPFAHRPLAEMPTMAVLCKKRAQMEPLREVFEAKGVPYQVVGLGGLLDTPEIVDTVAVLRVLSDPGRSDALMRLLSGARWRLGVSDLLAFADWAGALKQQREYEIRFGITGEAAALRVEQETLDELDEVRSRGLSSRQDITRLKEAERARGNERYRRILDSAAPDISDGASLVEALENLPPEGWVSARTGRSLTHAARGRLQALAAEINYLRQFTSDDLSTLLYEIERTMLLDIELAARPGVRSHAARQHLDAFHGVAATYESSAPRINALLLAAANGLDADEAEETVRFSLTATGASASGISGFLAWLDAAAAEEGGLDMAVEAPRHDAVQLLTVHASKGLEWDHVYIPGVAAGEFPDGKDERWTKKGDTLPWPLRGDANYLPPWRDNFENLKDFGEFMGVMKEQAVEHRVVEERRLAYVGFTRARSLLVLTSSSWKGTGAKPRQVSDFLQELLDLGQDLASAGHQNAAQLLARVDEAQLEAGNPQSATLLTALWPFDPFNGPEIRSWSSLEDLETAGVEEVSGTSTSDAGLGPDGEAAPRLTPRQRVERAATNVLQGGLEPRELSEVPADRNAQETADIEDWEEETRLLLELLRAPADQQEFELPQHISASLLVQLAQNPEAVIDNLQRPMPQRPGIAARQGTLFHTWVEEHYGQSAMLDVGEEDFADDDTAEELDLPALRENFLASRWADEVPWAIEYPLETPVEGVTVRGRVDAIFRTTDTDGTEKWELVDWKTGRVPSKKELKSRALQLGLYRIGFARLHKIEPANISASFFYAAEGNEVRIEELATEEEIAGVLKKARRQAAQL</sequence>
<dbReference type="EC" id="5.6.2.4" evidence="12"/>
<dbReference type="Gene3D" id="1.10.486.10">
    <property type="entry name" value="PCRA, domain 4"/>
    <property type="match status" value="1"/>
</dbReference>
<evidence type="ECO:0000256" key="7">
    <source>
        <dbReference type="ARBA" id="ARBA00022840"/>
    </source>
</evidence>
<evidence type="ECO:0000256" key="3">
    <source>
        <dbReference type="ARBA" id="ARBA00022763"/>
    </source>
</evidence>
<protein>
    <recommendedName>
        <fullName evidence="12">DNA 3'-5' helicase</fullName>
        <ecNumber evidence="12">5.6.2.4</ecNumber>
    </recommendedName>
</protein>
<keyword evidence="10" id="KW-0413">Isomerase</keyword>
<dbReference type="CDD" id="cd17932">
    <property type="entry name" value="DEXQc_UvrD"/>
    <property type="match status" value="1"/>
</dbReference>
<keyword evidence="9" id="KW-0234">DNA repair</keyword>
<keyword evidence="19" id="KW-1185">Reference proteome</keyword>
<dbReference type="PROSITE" id="PS51217">
    <property type="entry name" value="UVRD_HELICASE_CTER"/>
    <property type="match status" value="1"/>
</dbReference>
<evidence type="ECO:0000313" key="19">
    <source>
        <dbReference type="Proteomes" id="UP001500187"/>
    </source>
</evidence>
<keyword evidence="3" id="KW-0227">DNA damage</keyword>
<evidence type="ECO:0000256" key="9">
    <source>
        <dbReference type="ARBA" id="ARBA00023204"/>
    </source>
</evidence>
<dbReference type="InterPro" id="IPR014017">
    <property type="entry name" value="DNA_helicase_UvrD-like_C"/>
</dbReference>
<dbReference type="Pfam" id="PF13361">
    <property type="entry name" value="UvrD_C"/>
    <property type="match status" value="2"/>
</dbReference>
<dbReference type="InterPro" id="IPR011604">
    <property type="entry name" value="PDDEXK-like_dom_sf"/>
</dbReference>
<proteinExistence type="predicted"/>
<dbReference type="PANTHER" id="PTHR11070:SF55">
    <property type="entry name" value="DNA 3'-5' HELICASE"/>
    <property type="match status" value="1"/>
</dbReference>
<feature type="domain" description="UvrD-like helicase ATP-binding" evidence="16">
    <location>
        <begin position="25"/>
        <end position="360"/>
    </location>
</feature>
<keyword evidence="7 14" id="KW-0067">ATP-binding</keyword>
<feature type="region of interest" description="Disordered" evidence="15">
    <location>
        <begin position="1"/>
        <end position="35"/>
    </location>
</feature>
<dbReference type="SUPFAM" id="SSF52540">
    <property type="entry name" value="P-loop containing nucleoside triphosphate hydrolases"/>
    <property type="match status" value="1"/>
</dbReference>
<keyword evidence="8" id="KW-0238">DNA-binding</keyword>
<evidence type="ECO:0000256" key="2">
    <source>
        <dbReference type="ARBA" id="ARBA00022741"/>
    </source>
</evidence>
<feature type="domain" description="UvrD-like helicase C-terminal" evidence="17">
    <location>
        <begin position="361"/>
        <end position="767"/>
    </location>
</feature>
<feature type="region of interest" description="Disordered" evidence="15">
    <location>
        <begin position="943"/>
        <end position="967"/>
    </location>
</feature>
<feature type="binding site" evidence="14">
    <location>
        <begin position="46"/>
        <end position="53"/>
    </location>
    <ligand>
        <name>ATP</name>
        <dbReference type="ChEBI" id="CHEBI:30616"/>
    </ligand>
</feature>
<evidence type="ECO:0000256" key="6">
    <source>
        <dbReference type="ARBA" id="ARBA00022839"/>
    </source>
</evidence>
<evidence type="ECO:0000256" key="5">
    <source>
        <dbReference type="ARBA" id="ARBA00022806"/>
    </source>
</evidence>
<evidence type="ECO:0000256" key="10">
    <source>
        <dbReference type="ARBA" id="ARBA00023235"/>
    </source>
</evidence>
<keyword evidence="6" id="KW-0269">Exonuclease</keyword>
<keyword evidence="5 14" id="KW-0347">Helicase</keyword>
<dbReference type="EMBL" id="BAABKP010000001">
    <property type="protein sequence ID" value="GAA4791150.1"/>
    <property type="molecule type" value="Genomic_DNA"/>
</dbReference>
<dbReference type="GO" id="GO:0004386">
    <property type="term" value="F:helicase activity"/>
    <property type="evidence" value="ECO:0007669"/>
    <property type="project" value="UniProtKB-KW"/>
</dbReference>
<evidence type="ECO:0000256" key="4">
    <source>
        <dbReference type="ARBA" id="ARBA00022801"/>
    </source>
</evidence>
<evidence type="ECO:0000256" key="13">
    <source>
        <dbReference type="ARBA" id="ARBA00048988"/>
    </source>
</evidence>
<keyword evidence="4 14" id="KW-0378">Hydrolase</keyword>
<evidence type="ECO:0000259" key="16">
    <source>
        <dbReference type="PROSITE" id="PS51198"/>
    </source>
</evidence>